<feature type="compositionally biased region" description="Polar residues" evidence="1">
    <location>
        <begin position="139"/>
        <end position="148"/>
    </location>
</feature>
<feature type="compositionally biased region" description="Gly residues" evidence="1">
    <location>
        <begin position="158"/>
        <end position="168"/>
    </location>
</feature>
<feature type="signal peptide" evidence="2">
    <location>
        <begin position="1"/>
        <end position="23"/>
    </location>
</feature>
<dbReference type="VEuPathDB" id="TriTrypDB:TM35_000561150"/>
<reference evidence="3 4" key="1">
    <citation type="submission" date="2017-03" db="EMBL/GenBank/DDBJ databases">
        <title>An alternative strategy for trypanosome survival in the mammalian bloodstream revealed through genome and transcriptome analysis of the ubiquitous bovine parasite Trypanosoma (Megatrypanum) theileri.</title>
        <authorList>
            <person name="Kelly S."/>
            <person name="Ivens A."/>
            <person name="Mott A."/>
            <person name="O'Neill E."/>
            <person name="Emms D."/>
            <person name="Macleod O."/>
            <person name="Voorheis P."/>
            <person name="Matthews J."/>
            <person name="Matthews K."/>
            <person name="Carrington M."/>
        </authorList>
    </citation>
    <scope>NUCLEOTIDE SEQUENCE [LARGE SCALE GENOMIC DNA]</scope>
    <source>
        <strain evidence="3">Edinburgh</strain>
    </source>
</reference>
<sequence>MMMRYVICILLLALCCTCSIVLATTLQPGGGGLPATEVDDPDAAVSEPRTENSELIAGLEPGRVGTGVGGGSGGGEGQELVRSSSIVRPEQEGKKTVDESSEKEQPDHKAPATLVERRNSGTLGHSEYPTPEGPELQSPLVQSRSPQPGTEPIPGETGVAGTGDGGVKGNTRTVEGSNGGPIGETHSSSPGSRSSGDSLPTTNQNEQNAPSENANTEPASTQEGADSQSSPTPSTETPSASSQANERTQASETENAENYTTPAESESSTTTTTTTTTTTLPPESTNNKKGDADSSSSISSSVWVRVPLLIVVTLACILVC</sequence>
<feature type="region of interest" description="Disordered" evidence="1">
    <location>
        <begin position="29"/>
        <end position="299"/>
    </location>
</feature>
<proteinExistence type="predicted"/>
<comment type="caution">
    <text evidence="3">The sequence shown here is derived from an EMBL/GenBank/DDBJ whole genome shotgun (WGS) entry which is preliminary data.</text>
</comment>
<dbReference type="Proteomes" id="UP000192257">
    <property type="component" value="Unassembled WGS sequence"/>
</dbReference>
<evidence type="ECO:0008006" key="5">
    <source>
        <dbReference type="Google" id="ProtNLM"/>
    </source>
</evidence>
<dbReference type="GeneID" id="39990605"/>
<keyword evidence="4" id="KW-1185">Reference proteome</keyword>
<feature type="compositionally biased region" description="Low complexity" evidence="1">
    <location>
        <begin position="260"/>
        <end position="285"/>
    </location>
</feature>
<feature type="compositionally biased region" description="Polar residues" evidence="1">
    <location>
        <begin position="199"/>
        <end position="226"/>
    </location>
</feature>
<organism evidence="3 4">
    <name type="scientific">Trypanosoma theileri</name>
    <dbReference type="NCBI Taxonomy" id="67003"/>
    <lineage>
        <taxon>Eukaryota</taxon>
        <taxon>Discoba</taxon>
        <taxon>Euglenozoa</taxon>
        <taxon>Kinetoplastea</taxon>
        <taxon>Metakinetoplastina</taxon>
        <taxon>Trypanosomatida</taxon>
        <taxon>Trypanosomatidae</taxon>
        <taxon>Trypanosoma</taxon>
    </lineage>
</organism>
<evidence type="ECO:0000313" key="4">
    <source>
        <dbReference type="Proteomes" id="UP000192257"/>
    </source>
</evidence>
<gene>
    <name evidence="3" type="ORF">TM35_000561150</name>
</gene>
<feature type="compositionally biased region" description="Gly residues" evidence="1">
    <location>
        <begin position="64"/>
        <end position="77"/>
    </location>
</feature>
<feature type="compositionally biased region" description="Low complexity" evidence="1">
    <location>
        <begin position="187"/>
        <end position="198"/>
    </location>
</feature>
<feature type="compositionally biased region" description="Basic and acidic residues" evidence="1">
    <location>
        <begin position="89"/>
        <end position="119"/>
    </location>
</feature>
<feature type="compositionally biased region" description="Low complexity" evidence="1">
    <location>
        <begin position="227"/>
        <end position="244"/>
    </location>
</feature>
<protein>
    <recommendedName>
        <fullName evidence="5">Mucin TcMUCII</fullName>
    </recommendedName>
</protein>
<dbReference type="AlphaFoldDB" id="A0A1X0NGL6"/>
<keyword evidence="2" id="KW-0732">Signal</keyword>
<evidence type="ECO:0000256" key="1">
    <source>
        <dbReference type="SAM" id="MobiDB-lite"/>
    </source>
</evidence>
<feature type="chain" id="PRO_5012529714" description="Mucin TcMUCII" evidence="2">
    <location>
        <begin position="24"/>
        <end position="320"/>
    </location>
</feature>
<feature type="compositionally biased region" description="Polar residues" evidence="1">
    <location>
        <begin position="245"/>
        <end position="259"/>
    </location>
</feature>
<name>A0A1X0NGL6_9TRYP</name>
<dbReference type="RefSeq" id="XP_028877883.1">
    <property type="nucleotide sequence ID" value="XM_029030825.1"/>
</dbReference>
<accession>A0A1X0NGL6</accession>
<evidence type="ECO:0000313" key="3">
    <source>
        <dbReference type="EMBL" id="ORC83817.1"/>
    </source>
</evidence>
<dbReference type="EMBL" id="NBCO01000056">
    <property type="protein sequence ID" value="ORC83817.1"/>
    <property type="molecule type" value="Genomic_DNA"/>
</dbReference>
<evidence type="ECO:0000256" key="2">
    <source>
        <dbReference type="SAM" id="SignalP"/>
    </source>
</evidence>